<dbReference type="InterPro" id="IPR000387">
    <property type="entry name" value="Tyr_Pase_dom"/>
</dbReference>
<organism evidence="5">
    <name type="scientific">viral metagenome</name>
    <dbReference type="NCBI Taxonomy" id="1070528"/>
    <lineage>
        <taxon>unclassified sequences</taxon>
        <taxon>metagenomes</taxon>
        <taxon>organismal metagenomes</taxon>
    </lineage>
</organism>
<dbReference type="InterPro" id="IPR029021">
    <property type="entry name" value="Prot-tyrosine_phosphatase-like"/>
</dbReference>
<evidence type="ECO:0000259" key="4">
    <source>
        <dbReference type="PROSITE" id="PS50056"/>
    </source>
</evidence>
<name>A0A6C0DJG3_9ZZZZ</name>
<protein>
    <recommendedName>
        <fullName evidence="6">Dual specificity phosphatase catalytic domain</fullName>
    </recommendedName>
</protein>
<dbReference type="InterPro" id="IPR000340">
    <property type="entry name" value="Dual-sp_phosphatase_cat-dom"/>
</dbReference>
<evidence type="ECO:0000313" key="5">
    <source>
        <dbReference type="EMBL" id="QHT16492.1"/>
    </source>
</evidence>
<dbReference type="SUPFAM" id="SSF52799">
    <property type="entry name" value="(Phosphotyrosine protein) phosphatases II"/>
    <property type="match status" value="1"/>
</dbReference>
<dbReference type="AlphaFoldDB" id="A0A6C0DJG3"/>
<dbReference type="PROSITE" id="PS50056">
    <property type="entry name" value="TYR_PHOSPHATASE_2"/>
    <property type="match status" value="1"/>
</dbReference>
<dbReference type="GO" id="GO:0005737">
    <property type="term" value="C:cytoplasm"/>
    <property type="evidence" value="ECO:0007669"/>
    <property type="project" value="TreeGrafter"/>
</dbReference>
<evidence type="ECO:0008006" key="6">
    <source>
        <dbReference type="Google" id="ProtNLM"/>
    </source>
</evidence>
<feature type="domain" description="Tyrosine specific protein phosphatases" evidence="4">
    <location>
        <begin position="106"/>
        <end position="170"/>
    </location>
</feature>
<evidence type="ECO:0000259" key="3">
    <source>
        <dbReference type="PROSITE" id="PS50054"/>
    </source>
</evidence>
<evidence type="ECO:0000256" key="1">
    <source>
        <dbReference type="ARBA" id="ARBA00022801"/>
    </source>
</evidence>
<dbReference type="PROSITE" id="PS00383">
    <property type="entry name" value="TYR_PHOSPHATASE_1"/>
    <property type="match status" value="1"/>
</dbReference>
<dbReference type="InterPro" id="IPR020422">
    <property type="entry name" value="TYR_PHOSPHATASE_DUAL_dom"/>
</dbReference>
<dbReference type="GO" id="GO:0043409">
    <property type="term" value="P:negative regulation of MAPK cascade"/>
    <property type="evidence" value="ECO:0007669"/>
    <property type="project" value="TreeGrafter"/>
</dbReference>
<dbReference type="Pfam" id="PF00782">
    <property type="entry name" value="DSPc"/>
    <property type="match status" value="1"/>
</dbReference>
<dbReference type="InterPro" id="IPR016130">
    <property type="entry name" value="Tyr_Pase_AS"/>
</dbReference>
<dbReference type="PANTHER" id="PTHR10159:SF519">
    <property type="entry name" value="DUAL SPECIFICITY PROTEIN PHOSPHATASE MPK3"/>
    <property type="match status" value="1"/>
</dbReference>
<dbReference type="EMBL" id="MN739626">
    <property type="protein sequence ID" value="QHT16492.1"/>
    <property type="molecule type" value="Genomic_DNA"/>
</dbReference>
<dbReference type="Gene3D" id="3.90.190.10">
    <property type="entry name" value="Protein tyrosine phosphatase superfamily"/>
    <property type="match status" value="1"/>
</dbReference>
<dbReference type="PROSITE" id="PS50054">
    <property type="entry name" value="TYR_PHOSPHATASE_DUAL"/>
    <property type="match status" value="1"/>
</dbReference>
<keyword evidence="1" id="KW-0378">Hydrolase</keyword>
<proteinExistence type="predicted"/>
<dbReference type="PANTHER" id="PTHR10159">
    <property type="entry name" value="DUAL SPECIFICITY PROTEIN PHOSPHATASE"/>
    <property type="match status" value="1"/>
</dbReference>
<evidence type="ECO:0000256" key="2">
    <source>
        <dbReference type="ARBA" id="ARBA00022912"/>
    </source>
</evidence>
<sequence>MFSETIIRYIHYWCPNWARNTLSFLLITVISMSGLPDAHEIVPGIWLGNKRASEDEKWMKQKNITVVFNATKDIPFSTSIKKQYRIPVDDNLQPEEIRNMTLWSHEAVYKLMMEHNKGQNVLVHCAAGMQRSAAIVAMYLIATKGMSWQQAITYVQGIRPIAFRPSPNFKDSLIAFDKSYHREILPQLGYGLDHSD</sequence>
<dbReference type="GO" id="GO:0004721">
    <property type="term" value="F:phosphoprotein phosphatase activity"/>
    <property type="evidence" value="ECO:0007669"/>
    <property type="project" value="UniProtKB-KW"/>
</dbReference>
<dbReference type="CDD" id="cd14498">
    <property type="entry name" value="DSP"/>
    <property type="match status" value="1"/>
</dbReference>
<feature type="domain" description="Tyrosine-protein phosphatase" evidence="3">
    <location>
        <begin position="35"/>
        <end position="182"/>
    </location>
</feature>
<dbReference type="SMART" id="SM00195">
    <property type="entry name" value="DSPc"/>
    <property type="match status" value="1"/>
</dbReference>
<reference evidence="5" key="1">
    <citation type="journal article" date="2020" name="Nature">
        <title>Giant virus diversity and host interactions through global metagenomics.</title>
        <authorList>
            <person name="Schulz F."/>
            <person name="Roux S."/>
            <person name="Paez-Espino D."/>
            <person name="Jungbluth S."/>
            <person name="Walsh D.A."/>
            <person name="Denef V.J."/>
            <person name="McMahon K.D."/>
            <person name="Konstantinidis K.T."/>
            <person name="Eloe-Fadrosh E.A."/>
            <person name="Kyrpides N.C."/>
            <person name="Woyke T."/>
        </authorList>
    </citation>
    <scope>NUCLEOTIDE SEQUENCE</scope>
    <source>
        <strain evidence="5">GVMAG-M-3300023174-189</strain>
    </source>
</reference>
<keyword evidence="2" id="KW-0904">Protein phosphatase</keyword>
<accession>A0A6C0DJG3</accession>